<dbReference type="Proteomes" id="UP001208570">
    <property type="component" value="Unassembled WGS sequence"/>
</dbReference>
<accession>A0AAD9IX08</accession>
<comment type="caution">
    <text evidence="2">The sequence shown here is derived from an EMBL/GenBank/DDBJ whole genome shotgun (WGS) entry which is preliminary data.</text>
</comment>
<evidence type="ECO:0000313" key="2">
    <source>
        <dbReference type="EMBL" id="KAK2142512.1"/>
    </source>
</evidence>
<proteinExistence type="predicted"/>
<gene>
    <name evidence="2" type="ORF">LSH36_945g00005</name>
</gene>
<feature type="compositionally biased region" description="Polar residues" evidence="1">
    <location>
        <begin position="160"/>
        <end position="169"/>
    </location>
</feature>
<sequence length="169" mass="19818">MQEATGKGSTHFLLMGDFNYSDIDWKLETSPPGMNHPATGFMECLRDCYLFQHIRDPNTYRSIGKSHHVIIQFKFYCYIEQVKEEQPRYIYLKGDYNNMCKEASQMDWNVLPHCDVETSWSENQIQRPPTAMSRANSRQEKQIGNLKDEEGRTLTEPRDTFSSVFTQED</sequence>
<dbReference type="GO" id="GO:0007508">
    <property type="term" value="P:larval heart development"/>
    <property type="evidence" value="ECO:0007669"/>
    <property type="project" value="TreeGrafter"/>
</dbReference>
<evidence type="ECO:0000256" key="1">
    <source>
        <dbReference type="SAM" id="MobiDB-lite"/>
    </source>
</evidence>
<protein>
    <recommendedName>
        <fullName evidence="4">Endonuclease/exonuclease/phosphatase domain-containing protein</fullName>
    </recommendedName>
</protein>
<reference evidence="2" key="1">
    <citation type="journal article" date="2023" name="Mol. Biol. Evol.">
        <title>Third-Generation Sequencing Reveals the Adaptive Role of the Epigenome in Three Deep-Sea Polychaetes.</title>
        <authorList>
            <person name="Perez M."/>
            <person name="Aroh O."/>
            <person name="Sun Y."/>
            <person name="Lan Y."/>
            <person name="Juniper S.K."/>
            <person name="Young C.R."/>
            <person name="Angers B."/>
            <person name="Qian P.Y."/>
        </authorList>
    </citation>
    <scope>NUCLEOTIDE SEQUENCE</scope>
    <source>
        <strain evidence="2">P08H-3</strain>
    </source>
</reference>
<dbReference type="EMBL" id="JAODUP010000945">
    <property type="protein sequence ID" value="KAK2142512.1"/>
    <property type="molecule type" value="Genomic_DNA"/>
</dbReference>
<organism evidence="2 3">
    <name type="scientific">Paralvinella palmiformis</name>
    <dbReference type="NCBI Taxonomy" id="53620"/>
    <lineage>
        <taxon>Eukaryota</taxon>
        <taxon>Metazoa</taxon>
        <taxon>Spiralia</taxon>
        <taxon>Lophotrochozoa</taxon>
        <taxon>Annelida</taxon>
        <taxon>Polychaeta</taxon>
        <taxon>Sedentaria</taxon>
        <taxon>Canalipalpata</taxon>
        <taxon>Terebellida</taxon>
        <taxon>Terebelliformia</taxon>
        <taxon>Alvinellidae</taxon>
        <taxon>Paralvinella</taxon>
    </lineage>
</organism>
<feature type="compositionally biased region" description="Basic and acidic residues" evidence="1">
    <location>
        <begin position="137"/>
        <end position="159"/>
    </location>
</feature>
<evidence type="ECO:0000313" key="3">
    <source>
        <dbReference type="Proteomes" id="UP001208570"/>
    </source>
</evidence>
<dbReference type="PANTHER" id="PTHR33395">
    <property type="entry name" value="TRANSCRIPTASE, PUTATIVE-RELATED-RELATED"/>
    <property type="match status" value="1"/>
</dbReference>
<evidence type="ECO:0008006" key="4">
    <source>
        <dbReference type="Google" id="ProtNLM"/>
    </source>
</evidence>
<dbReference type="AlphaFoldDB" id="A0AAD9IX08"/>
<keyword evidence="3" id="KW-1185">Reference proteome</keyword>
<feature type="region of interest" description="Disordered" evidence="1">
    <location>
        <begin position="121"/>
        <end position="169"/>
    </location>
</feature>
<dbReference type="GO" id="GO:0031012">
    <property type="term" value="C:extracellular matrix"/>
    <property type="evidence" value="ECO:0007669"/>
    <property type="project" value="TreeGrafter"/>
</dbReference>
<dbReference type="PANTHER" id="PTHR33395:SF21">
    <property type="entry name" value="PERICARDIN"/>
    <property type="match status" value="1"/>
</dbReference>
<dbReference type="GO" id="GO:0061343">
    <property type="term" value="P:cell adhesion involved in heart morphogenesis"/>
    <property type="evidence" value="ECO:0007669"/>
    <property type="project" value="TreeGrafter"/>
</dbReference>
<name>A0AAD9IX08_9ANNE</name>